<name>D7EIQ7_TRICA</name>
<protein>
    <submittedName>
        <fullName evidence="1">Uncharacterized protein</fullName>
    </submittedName>
</protein>
<dbReference type="AlphaFoldDB" id="D7EIQ7"/>
<proteinExistence type="predicted"/>
<accession>D7EIQ7</accession>
<dbReference type="EMBL" id="KQ972823">
    <property type="protein sequence ID" value="EFA12254.1"/>
    <property type="molecule type" value="Genomic_DNA"/>
</dbReference>
<dbReference type="HOGENOM" id="CLU_2641355_0_0_1"/>
<keyword evidence="2" id="KW-1185">Reference proteome</keyword>
<dbReference type="Proteomes" id="UP000007266">
    <property type="component" value="Unassembled WGS sequence"/>
</dbReference>
<reference evidence="1 2" key="1">
    <citation type="journal article" date="2008" name="Nature">
        <title>The genome of the model beetle and pest Tribolium castaneum.</title>
        <authorList>
            <consortium name="Tribolium Genome Sequencing Consortium"/>
            <person name="Richards S."/>
            <person name="Gibbs R.A."/>
            <person name="Weinstock G.M."/>
            <person name="Brown S.J."/>
            <person name="Denell R."/>
            <person name="Beeman R.W."/>
            <person name="Gibbs R."/>
            <person name="Beeman R.W."/>
            <person name="Brown S.J."/>
            <person name="Bucher G."/>
            <person name="Friedrich M."/>
            <person name="Grimmelikhuijzen C.J."/>
            <person name="Klingler M."/>
            <person name="Lorenzen M."/>
            <person name="Richards S."/>
            <person name="Roth S."/>
            <person name="Schroder R."/>
            <person name="Tautz D."/>
            <person name="Zdobnov E.M."/>
            <person name="Muzny D."/>
            <person name="Gibbs R.A."/>
            <person name="Weinstock G.M."/>
            <person name="Attaway T."/>
            <person name="Bell S."/>
            <person name="Buhay C.J."/>
            <person name="Chandrabose M.N."/>
            <person name="Chavez D."/>
            <person name="Clerk-Blankenburg K.P."/>
            <person name="Cree A."/>
            <person name="Dao M."/>
            <person name="Davis C."/>
            <person name="Chacko J."/>
            <person name="Dinh H."/>
            <person name="Dugan-Rocha S."/>
            <person name="Fowler G."/>
            <person name="Garner T.T."/>
            <person name="Garnes J."/>
            <person name="Gnirke A."/>
            <person name="Hawes A."/>
            <person name="Hernandez J."/>
            <person name="Hines S."/>
            <person name="Holder M."/>
            <person name="Hume J."/>
            <person name="Jhangiani S.N."/>
            <person name="Joshi V."/>
            <person name="Khan Z.M."/>
            <person name="Jackson L."/>
            <person name="Kovar C."/>
            <person name="Kowis A."/>
            <person name="Lee S."/>
            <person name="Lewis L.R."/>
            <person name="Margolis J."/>
            <person name="Morgan M."/>
            <person name="Nazareth L.V."/>
            <person name="Nguyen N."/>
            <person name="Okwuonu G."/>
            <person name="Parker D."/>
            <person name="Richards S."/>
            <person name="Ruiz S.J."/>
            <person name="Santibanez J."/>
            <person name="Savard J."/>
            <person name="Scherer S.E."/>
            <person name="Schneider B."/>
            <person name="Sodergren E."/>
            <person name="Tautz D."/>
            <person name="Vattahil S."/>
            <person name="Villasana D."/>
            <person name="White C.S."/>
            <person name="Wright R."/>
            <person name="Park Y."/>
            <person name="Beeman R.W."/>
            <person name="Lord J."/>
            <person name="Oppert B."/>
            <person name="Lorenzen M."/>
            <person name="Brown S."/>
            <person name="Wang L."/>
            <person name="Savard J."/>
            <person name="Tautz D."/>
            <person name="Richards S."/>
            <person name="Weinstock G."/>
            <person name="Gibbs R.A."/>
            <person name="Liu Y."/>
            <person name="Worley K."/>
            <person name="Weinstock G."/>
            <person name="Elsik C.G."/>
            <person name="Reese J.T."/>
            <person name="Elhaik E."/>
            <person name="Landan G."/>
            <person name="Graur D."/>
            <person name="Arensburger P."/>
            <person name="Atkinson P."/>
            <person name="Beeman R.W."/>
            <person name="Beidler J."/>
            <person name="Brown S.J."/>
            <person name="Demuth J.P."/>
            <person name="Drury D.W."/>
            <person name="Du Y.Z."/>
            <person name="Fujiwara H."/>
            <person name="Lorenzen M."/>
            <person name="Maselli V."/>
            <person name="Osanai M."/>
            <person name="Park Y."/>
            <person name="Robertson H.M."/>
            <person name="Tu Z."/>
            <person name="Wang J.J."/>
            <person name="Wang S."/>
            <person name="Richards S."/>
            <person name="Song H."/>
            <person name="Zhang L."/>
            <person name="Sodergren E."/>
            <person name="Werner D."/>
            <person name="Stanke M."/>
            <person name="Morgenstern B."/>
            <person name="Solovyev V."/>
            <person name="Kosarev P."/>
            <person name="Brown G."/>
            <person name="Chen H.C."/>
            <person name="Ermolaeva O."/>
            <person name="Hlavina W."/>
            <person name="Kapustin Y."/>
            <person name="Kiryutin B."/>
            <person name="Kitts P."/>
            <person name="Maglott D."/>
            <person name="Pruitt K."/>
            <person name="Sapojnikov V."/>
            <person name="Souvorov A."/>
            <person name="Mackey A.J."/>
            <person name="Waterhouse R.M."/>
            <person name="Wyder S."/>
            <person name="Zdobnov E.M."/>
            <person name="Zdobnov E.M."/>
            <person name="Wyder S."/>
            <person name="Kriventseva E.V."/>
            <person name="Kadowaki T."/>
            <person name="Bork P."/>
            <person name="Aranda M."/>
            <person name="Bao R."/>
            <person name="Beermann A."/>
            <person name="Berns N."/>
            <person name="Bolognesi R."/>
            <person name="Bonneton F."/>
            <person name="Bopp D."/>
            <person name="Brown S.J."/>
            <person name="Bucher G."/>
            <person name="Butts T."/>
            <person name="Chaumot A."/>
            <person name="Denell R.E."/>
            <person name="Ferrier D.E."/>
            <person name="Friedrich M."/>
            <person name="Gordon C.M."/>
            <person name="Jindra M."/>
            <person name="Klingler M."/>
            <person name="Lan Q."/>
            <person name="Lattorff H.M."/>
            <person name="Laudet V."/>
            <person name="von Levetsow C."/>
            <person name="Liu Z."/>
            <person name="Lutz R."/>
            <person name="Lynch J.A."/>
            <person name="da Fonseca R.N."/>
            <person name="Posnien N."/>
            <person name="Reuter R."/>
            <person name="Roth S."/>
            <person name="Savard J."/>
            <person name="Schinko J.B."/>
            <person name="Schmitt C."/>
            <person name="Schoppmeier M."/>
            <person name="Schroder R."/>
            <person name="Shippy T.D."/>
            <person name="Simonnet F."/>
            <person name="Marques-Souza H."/>
            <person name="Tautz D."/>
            <person name="Tomoyasu Y."/>
            <person name="Trauner J."/>
            <person name="Van der Zee M."/>
            <person name="Vervoort M."/>
            <person name="Wittkopp N."/>
            <person name="Wimmer E.A."/>
            <person name="Yang X."/>
            <person name="Jones A.K."/>
            <person name="Sattelle D.B."/>
            <person name="Ebert P.R."/>
            <person name="Nelson D."/>
            <person name="Scott J.G."/>
            <person name="Beeman R.W."/>
            <person name="Muthukrishnan S."/>
            <person name="Kramer K.J."/>
            <person name="Arakane Y."/>
            <person name="Beeman R.W."/>
            <person name="Zhu Q."/>
            <person name="Hogenkamp D."/>
            <person name="Dixit R."/>
            <person name="Oppert B."/>
            <person name="Jiang H."/>
            <person name="Zou Z."/>
            <person name="Marshall J."/>
            <person name="Elpidina E."/>
            <person name="Vinokurov K."/>
            <person name="Oppert C."/>
            <person name="Zou Z."/>
            <person name="Evans J."/>
            <person name="Lu Z."/>
            <person name="Zhao P."/>
            <person name="Sumathipala N."/>
            <person name="Altincicek B."/>
            <person name="Vilcinskas A."/>
            <person name="Williams M."/>
            <person name="Hultmark D."/>
            <person name="Hetru C."/>
            <person name="Jiang H."/>
            <person name="Grimmelikhuijzen C.J."/>
            <person name="Hauser F."/>
            <person name="Cazzamali G."/>
            <person name="Williamson M."/>
            <person name="Park Y."/>
            <person name="Li B."/>
            <person name="Tanaka Y."/>
            <person name="Predel R."/>
            <person name="Neupert S."/>
            <person name="Schachtner J."/>
            <person name="Verleyen P."/>
            <person name="Raible F."/>
            <person name="Bork P."/>
            <person name="Friedrich M."/>
            <person name="Walden K.K."/>
            <person name="Robertson H.M."/>
            <person name="Angeli S."/>
            <person name="Foret S."/>
            <person name="Bucher G."/>
            <person name="Schuetz S."/>
            <person name="Maleszka R."/>
            <person name="Wimmer E.A."/>
            <person name="Beeman R.W."/>
            <person name="Lorenzen M."/>
            <person name="Tomoyasu Y."/>
            <person name="Miller S.C."/>
            <person name="Grossmann D."/>
            <person name="Bucher G."/>
        </authorList>
    </citation>
    <scope>NUCLEOTIDE SEQUENCE [LARGE SCALE GENOMIC DNA]</scope>
    <source>
        <strain evidence="1 2">Georgia GA2</strain>
    </source>
</reference>
<organism evidence="1 2">
    <name type="scientific">Tribolium castaneum</name>
    <name type="common">Red flour beetle</name>
    <dbReference type="NCBI Taxonomy" id="7070"/>
    <lineage>
        <taxon>Eukaryota</taxon>
        <taxon>Metazoa</taxon>
        <taxon>Ecdysozoa</taxon>
        <taxon>Arthropoda</taxon>
        <taxon>Hexapoda</taxon>
        <taxon>Insecta</taxon>
        <taxon>Pterygota</taxon>
        <taxon>Neoptera</taxon>
        <taxon>Endopterygota</taxon>
        <taxon>Coleoptera</taxon>
        <taxon>Polyphaga</taxon>
        <taxon>Cucujiformia</taxon>
        <taxon>Tenebrionidae</taxon>
        <taxon>Tenebrionidae incertae sedis</taxon>
        <taxon>Tribolium</taxon>
    </lineage>
</organism>
<sequence length="77" mass="8730">MVVFVEFQIIGLKFIYMKEGCAMSTPVISVQRLLRDPQSFNTKRAMDIMFMVLAYDQHKRGGPGSAMITFLANLLGR</sequence>
<dbReference type="InParanoid" id="D7EIQ7"/>
<reference evidence="1 2" key="2">
    <citation type="journal article" date="2010" name="Nucleic Acids Res.">
        <title>BeetleBase in 2010: revisions to provide comprehensive genomic information for Tribolium castaneum.</title>
        <authorList>
            <person name="Kim H.S."/>
            <person name="Murphy T."/>
            <person name="Xia J."/>
            <person name="Caragea D."/>
            <person name="Park Y."/>
            <person name="Beeman R.W."/>
            <person name="Lorenzen M.D."/>
            <person name="Butcher S."/>
            <person name="Manak J.R."/>
            <person name="Brown S.J."/>
        </authorList>
    </citation>
    <scope>NUCLEOTIDE SEQUENCE [LARGE SCALE GENOMIC DNA]</scope>
    <source>
        <strain evidence="1 2">Georgia GA2</strain>
    </source>
</reference>
<evidence type="ECO:0000313" key="2">
    <source>
        <dbReference type="Proteomes" id="UP000007266"/>
    </source>
</evidence>
<gene>
    <name evidence="1" type="primary">GLEAN_16116</name>
    <name evidence="1" type="ORF">TcasGA2_TC016116</name>
</gene>
<evidence type="ECO:0000313" key="1">
    <source>
        <dbReference type="EMBL" id="EFA12254.1"/>
    </source>
</evidence>